<dbReference type="PANTHER" id="PTHR23131:SF0">
    <property type="entry name" value="ENDORIBONUCLEASE LACTB2"/>
    <property type="match status" value="1"/>
</dbReference>
<evidence type="ECO:0000313" key="4">
    <source>
        <dbReference type="Proteomes" id="UP000186216"/>
    </source>
</evidence>
<evidence type="ECO:0000313" key="3">
    <source>
        <dbReference type="EMBL" id="WCR04751.1"/>
    </source>
</evidence>
<dbReference type="PANTHER" id="PTHR23131">
    <property type="entry name" value="ENDORIBONUCLEASE LACTB2"/>
    <property type="match status" value="1"/>
</dbReference>
<dbReference type="InterPro" id="IPR050662">
    <property type="entry name" value="Sec-metab_biosynth-thioest"/>
</dbReference>
<reference evidence="3 5" key="2">
    <citation type="submission" date="2021-01" db="EMBL/GenBank/DDBJ databases">
        <title>Biogeographic distribution of Paracoccus.</title>
        <authorList>
            <person name="Hollensteiner J."/>
            <person name="Leineberger J."/>
            <person name="Brinkhoff T."/>
            <person name="Daniel R."/>
        </authorList>
    </citation>
    <scope>NUCLEOTIDE SEQUENCE [LARGE SCALE GENOMIC DNA]</scope>
    <source>
        <strain evidence="3 5">DSM 18447</strain>
    </source>
</reference>
<gene>
    <name evidence="3" type="ORF">JHX88_08560</name>
    <name evidence="2" type="ORF">SAMN05421772_11914</name>
</gene>
<dbReference type="Pfam" id="PF00753">
    <property type="entry name" value="Lactamase_B"/>
    <property type="match status" value="1"/>
</dbReference>
<keyword evidence="5" id="KW-1185">Reference proteome</keyword>
<dbReference type="EMBL" id="FTOU01000019">
    <property type="protein sequence ID" value="SIT10936.1"/>
    <property type="molecule type" value="Genomic_DNA"/>
</dbReference>
<dbReference type="Proteomes" id="UP000186216">
    <property type="component" value="Unassembled WGS sequence"/>
</dbReference>
<evidence type="ECO:0000313" key="5">
    <source>
        <dbReference type="Proteomes" id="UP001215549"/>
    </source>
</evidence>
<dbReference type="SMART" id="SM00849">
    <property type="entry name" value="Lactamase_B"/>
    <property type="match status" value="1"/>
</dbReference>
<protein>
    <submittedName>
        <fullName evidence="2">Hydroxyacylglutathione hydrolase</fullName>
    </submittedName>
    <submittedName>
        <fullName evidence="3">MBL fold metallo-hydrolase</fullName>
    </submittedName>
</protein>
<sequence length="287" mass="30333">MSRMKKEPRCILAPNPSPLTGPGTNSFLIGHDHVAVIDPGPDDPGHLKAIQQAGAGRISHIFVTHAHRDHSAGAAALAKMTGAPVLAFGGAEAGRSPIMQRLASSGLVGGGEGLDMGFQPDILLSDGQEIETADWTLRALHTPGHCGNHLCFQWGDVMFCGDIVLGWSSTLISPPDGDLADFFRSLDRIEIAAPRRLLTAHGDPVEEPSARLAELAAHRRERTAQILESLRKESAEAATLAKRIYDVPPKLLPAATRNVLAHLVALASLGAVNCDGELTAGSIFRAV</sequence>
<dbReference type="RefSeq" id="WP_076528090.1">
    <property type="nucleotide sequence ID" value="NZ_CP067140.1"/>
</dbReference>
<accession>A0AA45W7N7</accession>
<evidence type="ECO:0000313" key="2">
    <source>
        <dbReference type="EMBL" id="SIT10936.1"/>
    </source>
</evidence>
<dbReference type="Proteomes" id="UP001215549">
    <property type="component" value="Chromosome"/>
</dbReference>
<proteinExistence type="predicted"/>
<feature type="domain" description="Metallo-beta-lactamase" evidence="1">
    <location>
        <begin position="23"/>
        <end position="201"/>
    </location>
</feature>
<dbReference type="SUPFAM" id="SSF56281">
    <property type="entry name" value="Metallo-hydrolase/oxidoreductase"/>
    <property type="match status" value="1"/>
</dbReference>
<dbReference type="Gene3D" id="1.10.10.10">
    <property type="entry name" value="Winged helix-like DNA-binding domain superfamily/Winged helix DNA-binding domain"/>
    <property type="match status" value="1"/>
</dbReference>
<dbReference type="Gene3D" id="3.60.15.10">
    <property type="entry name" value="Ribonuclease Z/Hydroxyacylglutathione hydrolase-like"/>
    <property type="match status" value="1"/>
</dbReference>
<dbReference type="GO" id="GO:0016787">
    <property type="term" value="F:hydrolase activity"/>
    <property type="evidence" value="ECO:0007669"/>
    <property type="project" value="UniProtKB-KW"/>
</dbReference>
<organism evidence="2 4">
    <name type="scientific">Paracoccus saliphilus</name>
    <dbReference type="NCBI Taxonomy" id="405559"/>
    <lineage>
        <taxon>Bacteria</taxon>
        <taxon>Pseudomonadati</taxon>
        <taxon>Pseudomonadota</taxon>
        <taxon>Alphaproteobacteria</taxon>
        <taxon>Rhodobacterales</taxon>
        <taxon>Paracoccaceae</taxon>
        <taxon>Paracoccus</taxon>
    </lineage>
</organism>
<name>A0AA45W7N7_9RHOB</name>
<dbReference type="AlphaFoldDB" id="A0AA45W7N7"/>
<dbReference type="EMBL" id="CP067140">
    <property type="protein sequence ID" value="WCR04751.1"/>
    <property type="molecule type" value="Genomic_DNA"/>
</dbReference>
<dbReference type="InterPro" id="IPR001279">
    <property type="entry name" value="Metallo-B-lactamas"/>
</dbReference>
<dbReference type="Pfam" id="PF17778">
    <property type="entry name" value="WHD_BLACT"/>
    <property type="match status" value="1"/>
</dbReference>
<dbReference type="InterPro" id="IPR036388">
    <property type="entry name" value="WH-like_DNA-bd_sf"/>
</dbReference>
<reference evidence="2 4" key="1">
    <citation type="submission" date="2017-01" db="EMBL/GenBank/DDBJ databases">
        <authorList>
            <person name="Varghese N."/>
            <person name="Submissions S."/>
        </authorList>
    </citation>
    <scope>NUCLEOTIDE SEQUENCE [LARGE SCALE GENOMIC DNA]</scope>
    <source>
        <strain evidence="2 4">DSM 18447</strain>
    </source>
</reference>
<keyword evidence="2" id="KW-0378">Hydrolase</keyword>
<evidence type="ECO:0000259" key="1">
    <source>
        <dbReference type="SMART" id="SM00849"/>
    </source>
</evidence>
<dbReference type="CDD" id="cd16278">
    <property type="entry name" value="metallo-hydrolase-like_MBL-fold"/>
    <property type="match status" value="1"/>
</dbReference>
<dbReference type="InterPro" id="IPR036866">
    <property type="entry name" value="RibonucZ/Hydroxyglut_hydro"/>
</dbReference>
<dbReference type="InterPro" id="IPR041516">
    <property type="entry name" value="LACTB2_WH"/>
</dbReference>